<evidence type="ECO:0000313" key="14">
    <source>
        <dbReference type="EMBL" id="KAK6588200.1"/>
    </source>
</evidence>
<dbReference type="InterPro" id="IPR001279">
    <property type="entry name" value="Metallo-B-lactamas"/>
</dbReference>
<feature type="domain" description="tRNase Z endonuclease" evidence="13">
    <location>
        <begin position="20"/>
        <end position="67"/>
    </location>
</feature>
<gene>
    <name evidence="14" type="ORF">RS030_6901</name>
</gene>
<dbReference type="InterPro" id="IPR047151">
    <property type="entry name" value="RNZ2-like"/>
</dbReference>
<evidence type="ECO:0000313" key="15">
    <source>
        <dbReference type="Proteomes" id="UP001311799"/>
    </source>
</evidence>
<keyword evidence="8" id="KW-0255">Endonuclease</keyword>
<keyword evidence="10" id="KW-0862">Zinc</keyword>
<evidence type="ECO:0000256" key="3">
    <source>
        <dbReference type="ARBA" id="ARBA00007823"/>
    </source>
</evidence>
<keyword evidence="9" id="KW-0378">Hydrolase</keyword>
<evidence type="ECO:0000256" key="10">
    <source>
        <dbReference type="ARBA" id="ARBA00022833"/>
    </source>
</evidence>
<dbReference type="Proteomes" id="UP001311799">
    <property type="component" value="Unassembled WGS sequence"/>
</dbReference>
<dbReference type="GO" id="GO:0005739">
    <property type="term" value="C:mitochondrion"/>
    <property type="evidence" value="ECO:0007669"/>
    <property type="project" value="TreeGrafter"/>
</dbReference>
<dbReference type="Pfam" id="PF13691">
    <property type="entry name" value="Lactamase_B_4"/>
    <property type="match status" value="1"/>
</dbReference>
<evidence type="ECO:0000259" key="12">
    <source>
        <dbReference type="Pfam" id="PF12706"/>
    </source>
</evidence>
<dbReference type="InterPro" id="IPR027794">
    <property type="entry name" value="tRNase_Z_dom"/>
</dbReference>
<comment type="caution">
    <text evidence="14">The sequence shown here is derived from an EMBL/GenBank/DDBJ whole genome shotgun (WGS) entry which is preliminary data.</text>
</comment>
<dbReference type="SUPFAM" id="SSF56281">
    <property type="entry name" value="Metallo-hydrolase/oxidoreductase"/>
    <property type="match status" value="2"/>
</dbReference>
<protein>
    <recommendedName>
        <fullName evidence="4">ribonuclease Z</fullName>
        <ecNumber evidence="4">3.1.26.11</ecNumber>
    </recommendedName>
</protein>
<feature type="region of interest" description="Disordered" evidence="11">
    <location>
        <begin position="805"/>
        <end position="825"/>
    </location>
</feature>
<dbReference type="PANTHER" id="PTHR12553:SF49">
    <property type="entry name" value="ZINC PHOSPHODIESTERASE ELAC PROTEIN 2"/>
    <property type="match status" value="1"/>
</dbReference>
<evidence type="ECO:0000256" key="2">
    <source>
        <dbReference type="ARBA" id="ARBA00001947"/>
    </source>
</evidence>
<dbReference type="PANTHER" id="PTHR12553">
    <property type="entry name" value="ZINC PHOSPHODIESTERASE ELAC PROTEIN 2"/>
    <property type="match status" value="1"/>
</dbReference>
<dbReference type="InterPro" id="IPR036866">
    <property type="entry name" value="RibonucZ/Hydroxyglut_hydro"/>
</dbReference>
<dbReference type="Pfam" id="PF12706">
    <property type="entry name" value="Lactamase_B_2"/>
    <property type="match status" value="1"/>
</dbReference>
<comment type="cofactor">
    <cofactor evidence="2">
        <name>Zn(2+)</name>
        <dbReference type="ChEBI" id="CHEBI:29105"/>
    </cofactor>
</comment>
<dbReference type="EMBL" id="JAWDEY010000034">
    <property type="protein sequence ID" value="KAK6588200.1"/>
    <property type="molecule type" value="Genomic_DNA"/>
</dbReference>
<feature type="domain" description="Metallo-beta-lactamase" evidence="12">
    <location>
        <begin position="684"/>
        <end position="796"/>
    </location>
</feature>
<evidence type="ECO:0000259" key="13">
    <source>
        <dbReference type="Pfam" id="PF13691"/>
    </source>
</evidence>
<keyword evidence="15" id="KW-1185">Reference proteome</keyword>
<evidence type="ECO:0000256" key="8">
    <source>
        <dbReference type="ARBA" id="ARBA00022759"/>
    </source>
</evidence>
<comment type="similarity">
    <text evidence="3">Belongs to the RNase Z family.</text>
</comment>
<evidence type="ECO:0000256" key="6">
    <source>
        <dbReference type="ARBA" id="ARBA00022722"/>
    </source>
</evidence>
<dbReference type="GO" id="GO:0046872">
    <property type="term" value="F:metal ion binding"/>
    <property type="evidence" value="ECO:0007669"/>
    <property type="project" value="UniProtKB-KW"/>
</dbReference>
<keyword evidence="5" id="KW-0819">tRNA processing</keyword>
<dbReference type="EC" id="3.1.26.11" evidence="4"/>
<evidence type="ECO:0000256" key="7">
    <source>
        <dbReference type="ARBA" id="ARBA00022723"/>
    </source>
</evidence>
<organism evidence="14 15">
    <name type="scientific">Cryptosporidium xiaoi</name>
    <dbReference type="NCBI Taxonomy" id="659607"/>
    <lineage>
        <taxon>Eukaryota</taxon>
        <taxon>Sar</taxon>
        <taxon>Alveolata</taxon>
        <taxon>Apicomplexa</taxon>
        <taxon>Conoidasida</taxon>
        <taxon>Coccidia</taxon>
        <taxon>Eucoccidiorida</taxon>
        <taxon>Eimeriorina</taxon>
        <taxon>Cryptosporidiidae</taxon>
        <taxon>Cryptosporidium</taxon>
    </lineage>
</organism>
<keyword evidence="6" id="KW-0540">Nuclease</keyword>
<reference evidence="14 15" key="1">
    <citation type="submission" date="2023-10" db="EMBL/GenBank/DDBJ databases">
        <title>Comparative genomics analysis reveals potential genetic determinants of host preference in Cryptosporidium xiaoi.</title>
        <authorList>
            <person name="Xiao L."/>
            <person name="Li J."/>
        </authorList>
    </citation>
    <scope>NUCLEOTIDE SEQUENCE [LARGE SCALE GENOMIC DNA]</scope>
    <source>
        <strain evidence="14 15">52996</strain>
    </source>
</reference>
<name>A0AAV9XXE7_9CRYT</name>
<evidence type="ECO:0000256" key="4">
    <source>
        <dbReference type="ARBA" id="ARBA00012477"/>
    </source>
</evidence>
<evidence type="ECO:0000256" key="9">
    <source>
        <dbReference type="ARBA" id="ARBA00022801"/>
    </source>
</evidence>
<dbReference type="GO" id="GO:1990180">
    <property type="term" value="P:mitochondrial tRNA 3'-end processing"/>
    <property type="evidence" value="ECO:0007669"/>
    <property type="project" value="TreeGrafter"/>
</dbReference>
<sequence length="876" mass="98893">MFSELHFRLTGSGHLLSPRSLVLSYDGNRCLINAGENTQRYCFEHKVKLSKLRLILLTDISIETVGGLPGLLLTLSGIGVQRLRIIGPEPVLDYFLALGYRAGDAVISRDNGVSVKKCLLSVNSRDFLDVQRGGSLSSSAKFDLEIEVVELSLRGDNEVNCNESQMVRFELEDGVFLESYLVGLKRSGIYADESFLCKRRCTDKVISYSSESEFTHSSFTSKTKRPFVRDECSILYLFEFPNKKGKFDVSKAKSLGIPPGPLYSKLKDGENITLDSGKVVYSKEVCSPPIRLPWVMVSSSIGIFECQGIQDRIREIITLKGFEFVGNDEHVKGELKLDSVFYVFGFCSQSLFTREFDKMNLSYITNKDNSIGGQLNFVGLVSPISTISTHEANPFITSYFLQGFLSSIIPFVFPHKQFNIDPNCWNRTFSISHKGRAKYDYKSCMEKDNKECQFSASILKKMSKFSQESTSIDVISDKIKEYLNKMPLIKDEYPKLCVLGTGSAIPSPYRNVSGNLLRINNNTSMFLDCGEGSIFQMFVLFGYNKDAFFDIINTINFVFISHPHEDHFLGLFGLIKAKYFCEMITPKSELDIHKSKDNNNKMCSDSDFRPKFTNGIIKLSKNELERISVNNQIVIMGPKSIEKMLELHIDEIIPPRNAKLESEFDLKSKVIFIPIQNCNPNMQNKVALDSDTVIMFEPFPVKHIKHSFGIKVSLKKSDDYSLKCQADNQFTIVFSGDTVPCSSLELASKNCDVLIHEATFEDSLGEEARKKNHSTISEAVKTAVKCSAKSLLLTHFSQRYQSTPEITKEMHDDGEPQSTSKNSDCFKGYPEEEILKAYYNNNTLSLMDLMVIPLKSICELVKPLNLLNELIKNYLP</sequence>
<dbReference type="Gene3D" id="3.60.15.10">
    <property type="entry name" value="Ribonuclease Z/Hydroxyacylglutathione hydrolase-like"/>
    <property type="match status" value="2"/>
</dbReference>
<evidence type="ECO:0000256" key="11">
    <source>
        <dbReference type="SAM" id="MobiDB-lite"/>
    </source>
</evidence>
<dbReference type="GO" id="GO:0042781">
    <property type="term" value="F:3'-tRNA processing endoribonuclease activity"/>
    <property type="evidence" value="ECO:0007669"/>
    <property type="project" value="UniProtKB-EC"/>
</dbReference>
<keyword evidence="7" id="KW-0479">Metal-binding</keyword>
<evidence type="ECO:0000256" key="1">
    <source>
        <dbReference type="ARBA" id="ARBA00000402"/>
    </source>
</evidence>
<evidence type="ECO:0000256" key="5">
    <source>
        <dbReference type="ARBA" id="ARBA00022694"/>
    </source>
</evidence>
<proteinExistence type="inferred from homology"/>
<dbReference type="Pfam" id="PF23023">
    <property type="entry name" value="Anti-Pycsar_Apyc1"/>
    <property type="match status" value="1"/>
</dbReference>
<dbReference type="AlphaFoldDB" id="A0AAV9XXE7"/>
<comment type="catalytic activity">
    <reaction evidence="1">
        <text>Endonucleolytic cleavage of RNA, removing extra 3' nucleotides from tRNA precursor, generating 3' termini of tRNAs. A 3'-hydroxy group is left at the tRNA terminus and a 5'-phosphoryl group is left at the trailer molecule.</text>
        <dbReference type="EC" id="3.1.26.11"/>
    </reaction>
</comment>
<accession>A0AAV9XXE7</accession>